<evidence type="ECO:0000313" key="4">
    <source>
        <dbReference type="Proteomes" id="UP000185557"/>
    </source>
</evidence>
<dbReference type="OrthoDB" id="587074at2"/>
<gene>
    <name evidence="3" type="ORF">NIES30_04630</name>
</gene>
<evidence type="ECO:0000256" key="1">
    <source>
        <dbReference type="SAM" id="Coils"/>
    </source>
</evidence>
<name>A0A1U7J927_9CYAN</name>
<dbReference type="Proteomes" id="UP000185557">
    <property type="component" value="Unassembled WGS sequence"/>
</dbReference>
<dbReference type="AlphaFoldDB" id="A0A1U7J927"/>
<dbReference type="RefSeq" id="WP_073607240.1">
    <property type="nucleotide sequence ID" value="NZ_MRCG01000002.1"/>
</dbReference>
<comment type="caution">
    <text evidence="3">The sequence shown here is derived from an EMBL/GenBank/DDBJ whole genome shotgun (WGS) entry which is preliminary data.</text>
</comment>
<accession>A0A1U7J927</accession>
<keyword evidence="1" id="KW-0175">Coiled coil</keyword>
<proteinExistence type="predicted"/>
<feature type="region of interest" description="Disordered" evidence="2">
    <location>
        <begin position="1"/>
        <end position="20"/>
    </location>
</feature>
<feature type="compositionally biased region" description="Polar residues" evidence="2">
    <location>
        <begin position="1"/>
        <end position="16"/>
    </location>
</feature>
<keyword evidence="4" id="KW-1185">Reference proteome</keyword>
<feature type="coiled-coil region" evidence="1">
    <location>
        <begin position="116"/>
        <end position="143"/>
    </location>
</feature>
<protein>
    <submittedName>
        <fullName evidence="3">Uncharacterized protein</fullName>
    </submittedName>
</protein>
<evidence type="ECO:0000313" key="3">
    <source>
        <dbReference type="EMBL" id="OKH50000.1"/>
    </source>
</evidence>
<dbReference type="EMBL" id="MRCG01000002">
    <property type="protein sequence ID" value="OKH50000.1"/>
    <property type="molecule type" value="Genomic_DNA"/>
</dbReference>
<organism evidence="3 4">
    <name type="scientific">Phormidium tenue NIES-30</name>
    <dbReference type="NCBI Taxonomy" id="549789"/>
    <lineage>
        <taxon>Bacteria</taxon>
        <taxon>Bacillati</taxon>
        <taxon>Cyanobacteriota</taxon>
        <taxon>Cyanophyceae</taxon>
        <taxon>Oscillatoriophycideae</taxon>
        <taxon>Oscillatoriales</taxon>
        <taxon>Oscillatoriaceae</taxon>
        <taxon>Phormidium</taxon>
    </lineage>
</organism>
<reference evidence="3 4" key="1">
    <citation type="submission" date="2016-11" db="EMBL/GenBank/DDBJ databases">
        <title>Draft Genome Sequences of Nine Cyanobacterial Strains from Diverse Habitats.</title>
        <authorList>
            <person name="Zhu T."/>
            <person name="Hou S."/>
            <person name="Lu X."/>
            <person name="Hess W.R."/>
        </authorList>
    </citation>
    <scope>NUCLEOTIDE SEQUENCE [LARGE SCALE GENOMIC DNA]</scope>
    <source>
        <strain evidence="3 4">NIES-30</strain>
    </source>
</reference>
<sequence length="199" mass="22784">MLNSPDSNATINSETKNPYGISSDRLDRIEALLATLAESQARTLAIVEENAAGLRETRAIADSNTRAVEAWRNRVKQVKVDTEEATGFTRADLGVRIEDNQGVGRARFDQLHEEHNQRFNTLMEEARADRQRADRKQELHTQRFYTLLDEARADRRRIDEALARGDRARARNESEHRAFRETVRAMLAEIARLSQRVAE</sequence>
<evidence type="ECO:0000256" key="2">
    <source>
        <dbReference type="SAM" id="MobiDB-lite"/>
    </source>
</evidence>